<dbReference type="InterPro" id="IPR008490">
    <property type="entry name" value="Transposase_InsH_N"/>
</dbReference>
<dbReference type="PANTHER" id="PTHR33803:SF3">
    <property type="entry name" value="BLL1974 PROTEIN"/>
    <property type="match status" value="1"/>
</dbReference>
<dbReference type="Proteomes" id="UP000494102">
    <property type="component" value="Unassembled WGS sequence"/>
</dbReference>
<sequence length="96" mass="11042">MGPKTAVSEGDLFRHPLREQINLKHPLVRLADLINWDRLGSSMSASFVSRKGRPATSPRLIAGLLYLQHAFDLSDEEVVWQWVENPYWVRRETGKV</sequence>
<evidence type="ECO:0000259" key="1">
    <source>
        <dbReference type="Pfam" id="PF05598"/>
    </source>
</evidence>
<gene>
    <name evidence="2" type="ORF">LMG9964_06563</name>
</gene>
<organism evidence="2 3">
    <name type="scientific">Paraburkholderia phenoliruptrix</name>
    <dbReference type="NCBI Taxonomy" id="252970"/>
    <lineage>
        <taxon>Bacteria</taxon>
        <taxon>Pseudomonadati</taxon>
        <taxon>Pseudomonadota</taxon>
        <taxon>Betaproteobacteria</taxon>
        <taxon>Burkholderiales</taxon>
        <taxon>Burkholderiaceae</taxon>
        <taxon>Paraburkholderia</taxon>
    </lineage>
</organism>
<dbReference type="AlphaFoldDB" id="A0A6J5KI10"/>
<dbReference type="PANTHER" id="PTHR33803">
    <property type="entry name" value="IS1478 TRANSPOSASE"/>
    <property type="match status" value="1"/>
</dbReference>
<evidence type="ECO:0000313" key="3">
    <source>
        <dbReference type="Proteomes" id="UP000494102"/>
    </source>
</evidence>
<protein>
    <submittedName>
        <fullName evidence="2">IS5 family transposase ISRso9</fullName>
    </submittedName>
</protein>
<accession>A0A6J5KI10</accession>
<dbReference type="EMBL" id="CADILN010000020">
    <property type="protein sequence ID" value="CAB4052872.1"/>
    <property type="molecule type" value="Genomic_DNA"/>
</dbReference>
<feature type="domain" description="Transposase InsH N-terminal" evidence="1">
    <location>
        <begin position="17"/>
        <end position="89"/>
    </location>
</feature>
<reference evidence="2 3" key="1">
    <citation type="submission" date="2020-04" db="EMBL/GenBank/DDBJ databases">
        <authorList>
            <person name="De Canck E."/>
        </authorList>
    </citation>
    <scope>NUCLEOTIDE SEQUENCE [LARGE SCALE GENOMIC DNA]</scope>
    <source>
        <strain evidence="2 3">LMG 9964</strain>
    </source>
</reference>
<dbReference type="Pfam" id="PF05598">
    <property type="entry name" value="DUF772"/>
    <property type="match status" value="1"/>
</dbReference>
<name>A0A6J5KI10_9BURK</name>
<evidence type="ECO:0000313" key="2">
    <source>
        <dbReference type="EMBL" id="CAB4052872.1"/>
    </source>
</evidence>
<proteinExistence type="predicted"/>